<reference evidence="3" key="1">
    <citation type="journal article" date="2019" name="Int. J. Syst. Evol. Microbiol.">
        <title>The Global Catalogue of Microorganisms (GCM) 10K type strain sequencing project: providing services to taxonomists for standard genome sequencing and annotation.</title>
        <authorList>
            <consortium name="The Broad Institute Genomics Platform"/>
            <consortium name="The Broad Institute Genome Sequencing Center for Infectious Disease"/>
            <person name="Wu L."/>
            <person name="Ma J."/>
        </authorList>
    </citation>
    <scope>NUCLEOTIDE SEQUENCE [LARGE SCALE GENOMIC DNA]</scope>
    <source>
        <strain evidence="3">JCM 4147</strain>
    </source>
</reference>
<dbReference type="Proteomes" id="UP001596200">
    <property type="component" value="Unassembled WGS sequence"/>
</dbReference>
<dbReference type="PROSITE" id="PS51186">
    <property type="entry name" value="GNAT"/>
    <property type="match status" value="1"/>
</dbReference>
<dbReference type="Gene3D" id="3.40.630.30">
    <property type="match status" value="1"/>
</dbReference>
<proteinExistence type="predicted"/>
<dbReference type="InterPro" id="IPR005153">
    <property type="entry name" value="MbtH-like_dom"/>
</dbReference>
<dbReference type="PANTHER" id="PTHR43441:SF6">
    <property type="entry name" value="N-ACETYLTRANSFERASE DOMAIN-CONTAINING PROTEIN"/>
    <property type="match status" value="1"/>
</dbReference>
<dbReference type="InterPro" id="IPR016181">
    <property type="entry name" value="Acyl_CoA_acyltransferase"/>
</dbReference>
<sequence>MTHAVIVNDQQQYALWPSGTGLPEGWQATGWTGGEQSCLDRIAELWKDGRPAPVRRAVAEDSARPAVQLLVSPRLWLREVLPEEAAQITEGGTAGLEWLGGVPSAETRIAAKMLTRAAGAGVHVPGWGMYLLIRAEDARVVGAMGFHGPPADGSAEIGFDLTEKARGLGYATEALGELASWTLRQSGLDTVVATTTEDNVASQGVMERAGFELRPERNEEGLLVYRLTR</sequence>
<evidence type="ECO:0000313" key="3">
    <source>
        <dbReference type="Proteomes" id="UP001596200"/>
    </source>
</evidence>
<dbReference type="EC" id="2.3.1.-" evidence="2"/>
<dbReference type="InterPro" id="IPR051908">
    <property type="entry name" value="Ribosomal_N-acetyltransferase"/>
</dbReference>
<keyword evidence="3" id="KW-1185">Reference proteome</keyword>
<organism evidence="2 3">
    <name type="scientific">Streptomyces pulveraceus</name>
    <dbReference type="NCBI Taxonomy" id="68258"/>
    <lineage>
        <taxon>Bacteria</taxon>
        <taxon>Bacillati</taxon>
        <taxon>Actinomycetota</taxon>
        <taxon>Actinomycetes</taxon>
        <taxon>Kitasatosporales</taxon>
        <taxon>Streptomycetaceae</taxon>
        <taxon>Streptomyces</taxon>
    </lineage>
</organism>
<dbReference type="RefSeq" id="WP_344511510.1">
    <property type="nucleotide sequence ID" value="NZ_BAAATU010000020.1"/>
</dbReference>
<dbReference type="EMBL" id="JBHSPU010000014">
    <property type="protein sequence ID" value="MFC5914530.1"/>
    <property type="molecule type" value="Genomic_DNA"/>
</dbReference>
<dbReference type="GO" id="GO:0016746">
    <property type="term" value="F:acyltransferase activity"/>
    <property type="evidence" value="ECO:0007669"/>
    <property type="project" value="UniProtKB-KW"/>
</dbReference>
<feature type="domain" description="N-acetyltransferase" evidence="1">
    <location>
        <begin position="75"/>
        <end position="229"/>
    </location>
</feature>
<dbReference type="Gene3D" id="3.90.820.10">
    <property type="entry name" value="Structural Genomics, Unknown Function 30-nov-00 1gh9 Mol_id"/>
    <property type="match status" value="1"/>
</dbReference>
<comment type="caution">
    <text evidence="2">The sequence shown here is derived from an EMBL/GenBank/DDBJ whole genome shotgun (WGS) entry which is preliminary data.</text>
</comment>
<dbReference type="InterPro" id="IPR000182">
    <property type="entry name" value="GNAT_dom"/>
</dbReference>
<protein>
    <submittedName>
        <fullName evidence="2">GNAT family N-acetyltransferase</fullName>
        <ecNumber evidence="2">2.3.1.-</ecNumber>
    </submittedName>
</protein>
<dbReference type="Pfam" id="PF03621">
    <property type="entry name" value="MbtH"/>
    <property type="match status" value="1"/>
</dbReference>
<evidence type="ECO:0000313" key="2">
    <source>
        <dbReference type="EMBL" id="MFC5914530.1"/>
    </source>
</evidence>
<keyword evidence="2" id="KW-0808">Transferase</keyword>
<dbReference type="InterPro" id="IPR038020">
    <property type="entry name" value="MbtH-like_sf"/>
</dbReference>
<dbReference type="SUPFAM" id="SSF160582">
    <property type="entry name" value="MbtH-like"/>
    <property type="match status" value="1"/>
</dbReference>
<gene>
    <name evidence="2" type="ORF">ACFP1B_13965</name>
</gene>
<accession>A0ABW1GL17</accession>
<dbReference type="SMART" id="SM00923">
    <property type="entry name" value="MbtH"/>
    <property type="match status" value="1"/>
</dbReference>
<dbReference type="PANTHER" id="PTHR43441">
    <property type="entry name" value="RIBOSOMAL-PROTEIN-SERINE ACETYLTRANSFERASE"/>
    <property type="match status" value="1"/>
</dbReference>
<dbReference type="Pfam" id="PF13302">
    <property type="entry name" value="Acetyltransf_3"/>
    <property type="match status" value="1"/>
</dbReference>
<evidence type="ECO:0000259" key="1">
    <source>
        <dbReference type="PROSITE" id="PS51186"/>
    </source>
</evidence>
<name>A0ABW1GL17_9ACTN</name>
<dbReference type="SUPFAM" id="SSF55729">
    <property type="entry name" value="Acyl-CoA N-acyltransferases (Nat)"/>
    <property type="match status" value="1"/>
</dbReference>
<keyword evidence="2" id="KW-0012">Acyltransferase</keyword>